<accession>A0A8H7NV39</accession>
<name>A0A8H7NV39_9APHY</name>
<dbReference type="EMBL" id="JADOXO010000381">
    <property type="protein sequence ID" value="KAF9805463.1"/>
    <property type="molecule type" value="Genomic_DNA"/>
</dbReference>
<proteinExistence type="predicted"/>
<protein>
    <submittedName>
        <fullName evidence="1">Uncharacterized protein</fullName>
    </submittedName>
</protein>
<gene>
    <name evidence="1" type="ORF">IEO21_09039</name>
</gene>
<evidence type="ECO:0000313" key="2">
    <source>
        <dbReference type="Proteomes" id="UP000639403"/>
    </source>
</evidence>
<sequence>MPTAGPVFNSRCLGCNADSVPRARDLALNDAKTPGIDLAATQLLGPEHIYYGEWPLVLETISQLPQNQQGALAS</sequence>
<reference evidence="1" key="1">
    <citation type="submission" date="2020-11" db="EMBL/GenBank/DDBJ databases">
        <authorList>
            <person name="Koelle M."/>
            <person name="Horta M.A.C."/>
            <person name="Nowrousian M."/>
            <person name="Ohm R.A."/>
            <person name="Benz P."/>
            <person name="Pilgard A."/>
        </authorList>
    </citation>
    <scope>NUCLEOTIDE SEQUENCE</scope>
    <source>
        <strain evidence="1">FPRL280</strain>
    </source>
</reference>
<dbReference type="Proteomes" id="UP000639403">
    <property type="component" value="Unassembled WGS sequence"/>
</dbReference>
<organism evidence="1 2">
    <name type="scientific">Rhodonia placenta</name>
    <dbReference type="NCBI Taxonomy" id="104341"/>
    <lineage>
        <taxon>Eukaryota</taxon>
        <taxon>Fungi</taxon>
        <taxon>Dikarya</taxon>
        <taxon>Basidiomycota</taxon>
        <taxon>Agaricomycotina</taxon>
        <taxon>Agaricomycetes</taxon>
        <taxon>Polyporales</taxon>
        <taxon>Adustoporiaceae</taxon>
        <taxon>Rhodonia</taxon>
    </lineage>
</organism>
<reference evidence="1" key="2">
    <citation type="journal article" name="Front. Microbiol.">
        <title>Degradative Capacity of Two Strains of Rhodonia placenta: From Phenotype to Genotype.</title>
        <authorList>
            <person name="Kolle M."/>
            <person name="Horta M.A.C."/>
            <person name="Nowrousian M."/>
            <person name="Ohm R.A."/>
            <person name="Benz J.P."/>
            <person name="Pilgard A."/>
        </authorList>
    </citation>
    <scope>NUCLEOTIDE SEQUENCE</scope>
    <source>
        <strain evidence="1">FPRL280</strain>
    </source>
</reference>
<dbReference type="AlphaFoldDB" id="A0A8H7NV39"/>
<comment type="caution">
    <text evidence="1">The sequence shown here is derived from an EMBL/GenBank/DDBJ whole genome shotgun (WGS) entry which is preliminary data.</text>
</comment>
<evidence type="ECO:0000313" key="1">
    <source>
        <dbReference type="EMBL" id="KAF9805463.1"/>
    </source>
</evidence>